<proteinExistence type="predicted"/>
<keyword evidence="1" id="KW-1133">Transmembrane helix</keyword>
<accession>A0A368NMA3</accession>
<evidence type="ECO:0000313" key="2">
    <source>
        <dbReference type="EMBL" id="RCU50441.1"/>
    </source>
</evidence>
<dbReference type="AlphaFoldDB" id="A0A368NMA3"/>
<dbReference type="EMBL" id="QPID01000004">
    <property type="protein sequence ID" value="RCU50441.1"/>
    <property type="molecule type" value="Genomic_DNA"/>
</dbReference>
<evidence type="ECO:0000256" key="1">
    <source>
        <dbReference type="SAM" id="Phobius"/>
    </source>
</evidence>
<feature type="transmembrane region" description="Helical" evidence="1">
    <location>
        <begin position="29"/>
        <end position="48"/>
    </location>
</feature>
<comment type="caution">
    <text evidence="2">The sequence shown here is derived from an EMBL/GenBank/DDBJ whole genome shotgun (WGS) entry which is preliminary data.</text>
</comment>
<reference evidence="2 3" key="1">
    <citation type="submission" date="2018-07" db="EMBL/GenBank/DDBJ databases">
        <title>Corallincola holothuriorum sp. nov., a new facultative anaerobe isolated from sea cucumber Apostichopus japonicus.</title>
        <authorList>
            <person name="Xia H."/>
        </authorList>
    </citation>
    <scope>NUCLEOTIDE SEQUENCE [LARGE SCALE GENOMIC DNA]</scope>
    <source>
        <strain evidence="2 3">C4</strain>
    </source>
</reference>
<protein>
    <submittedName>
        <fullName evidence="2">Uncharacterized protein</fullName>
    </submittedName>
</protein>
<gene>
    <name evidence="2" type="ORF">DU002_08440</name>
</gene>
<keyword evidence="3" id="KW-1185">Reference proteome</keyword>
<keyword evidence="1" id="KW-0812">Transmembrane</keyword>
<organism evidence="2 3">
    <name type="scientific">Corallincola holothuriorum</name>
    <dbReference type="NCBI Taxonomy" id="2282215"/>
    <lineage>
        <taxon>Bacteria</taxon>
        <taxon>Pseudomonadati</taxon>
        <taxon>Pseudomonadota</taxon>
        <taxon>Gammaproteobacteria</taxon>
        <taxon>Alteromonadales</taxon>
        <taxon>Psychromonadaceae</taxon>
        <taxon>Corallincola</taxon>
    </lineage>
</organism>
<name>A0A368NMA3_9GAMM</name>
<keyword evidence="1" id="KW-0472">Membrane</keyword>
<dbReference type="Proteomes" id="UP000252558">
    <property type="component" value="Unassembled WGS sequence"/>
</dbReference>
<sequence length="69" mass="7806">MKWIVCWVGICFSLIGLLNMIFYTHIEPLFGIPESIGVLVVGLLFVYIGREYLPAWLCYLFSGDDSGSE</sequence>
<feature type="transmembrane region" description="Helical" evidence="1">
    <location>
        <begin position="5"/>
        <end position="23"/>
    </location>
</feature>
<evidence type="ECO:0000313" key="3">
    <source>
        <dbReference type="Proteomes" id="UP000252558"/>
    </source>
</evidence>